<dbReference type="GO" id="GO:0009986">
    <property type="term" value="C:cell surface"/>
    <property type="evidence" value="ECO:0007669"/>
    <property type="project" value="InterPro"/>
</dbReference>
<dbReference type="HOGENOM" id="CLU_121109_2_0_1"/>
<protein>
    <submittedName>
        <fullName evidence="1">Uncharacterized protein</fullName>
    </submittedName>
</protein>
<dbReference type="KEGG" id="crq:GCK72_018974"/>
<dbReference type="EMBL" id="NMWX01000033">
    <property type="protein sequence ID" value="OZF90318.1"/>
    <property type="molecule type" value="Genomic_DNA"/>
</dbReference>
<evidence type="ECO:0000313" key="1">
    <source>
        <dbReference type="EMBL" id="OZF90318.1"/>
    </source>
</evidence>
<keyword evidence="2" id="KW-1185">Reference proteome</keyword>
<name>A0A260ZXA6_CAERE</name>
<dbReference type="OrthoDB" id="5771181at2759"/>
<accession>A0A260ZXA6</accession>
<dbReference type="PANTHER" id="PTHR21700:SF43">
    <property type="entry name" value="TRANSTHYRETIN-RELATED FAMILY DOMAIN-RELATED"/>
    <property type="match status" value="1"/>
</dbReference>
<gene>
    <name evidence="1" type="ORF">FL82_13234</name>
</gene>
<dbReference type="CTD" id="9824787"/>
<dbReference type="InterPro" id="IPR038479">
    <property type="entry name" value="Transthyretin-like_sf"/>
</dbReference>
<dbReference type="Proteomes" id="UP000216624">
    <property type="component" value="Unassembled WGS sequence"/>
</dbReference>
<comment type="caution">
    <text evidence="1">The sequence shown here is derived from an EMBL/GenBank/DDBJ whole genome shotgun (WGS) entry which is preliminary data.</text>
</comment>
<dbReference type="Pfam" id="PF01060">
    <property type="entry name" value="TTR-52"/>
    <property type="match status" value="1"/>
</dbReference>
<dbReference type="eggNOG" id="ENOG502TK1A">
    <property type="taxonomic scope" value="Eukaryota"/>
</dbReference>
<evidence type="ECO:0000313" key="2">
    <source>
        <dbReference type="Proteomes" id="UP000216624"/>
    </source>
</evidence>
<reference evidence="1" key="1">
    <citation type="submission" date="2017-08" db="EMBL/GenBank/DDBJ databases">
        <authorList>
            <person name="de Groot N.N."/>
        </authorList>
    </citation>
    <scope>NUCLEOTIDE SEQUENCE [LARGE SCALE GENOMIC DNA]</scope>
    <source>
        <strain evidence="1">PX439</strain>
    </source>
</reference>
<dbReference type="OMA" id="RCINSGI"/>
<sequence>MIKILLLISLLPPRYLSISEGTVYAVGQLICKGQPYAYEHVRIYEKNYVFRDSEWMETKTDQYGNFSMKVWGSDYPTVTPYVYVPNYCGSKLSVGRRCSSGGLQINIPASYITERHVPEKEFDIGSVELHNNDDSERLGLGYILWGVFAKTMECKDY</sequence>
<dbReference type="GO" id="GO:0005576">
    <property type="term" value="C:extracellular region"/>
    <property type="evidence" value="ECO:0007669"/>
    <property type="project" value="UniProtKB-SubCell"/>
</dbReference>
<organism evidence="1 2">
    <name type="scientific">Caenorhabditis remanei</name>
    <name type="common">Caenorhabditis vulgaris</name>
    <dbReference type="NCBI Taxonomy" id="31234"/>
    <lineage>
        <taxon>Eukaryota</taxon>
        <taxon>Metazoa</taxon>
        <taxon>Ecdysozoa</taxon>
        <taxon>Nematoda</taxon>
        <taxon>Chromadorea</taxon>
        <taxon>Rhabditida</taxon>
        <taxon>Rhabditina</taxon>
        <taxon>Rhabditomorpha</taxon>
        <taxon>Rhabditoidea</taxon>
        <taxon>Rhabditidae</taxon>
        <taxon>Peloderinae</taxon>
        <taxon>Caenorhabditis</taxon>
    </lineage>
</organism>
<feature type="non-terminal residue" evidence="1">
    <location>
        <position position="1"/>
    </location>
</feature>
<dbReference type="Gene3D" id="2.60.40.3330">
    <property type="match status" value="1"/>
</dbReference>
<dbReference type="PANTHER" id="PTHR21700">
    <property type="entry name" value="TRANSTHYRETIN-LIKE FAMILY PROTEIN-RELATED"/>
    <property type="match status" value="1"/>
</dbReference>
<dbReference type="InterPro" id="IPR001534">
    <property type="entry name" value="Transthyretin-like"/>
</dbReference>
<proteinExistence type="predicted"/>